<dbReference type="Pfam" id="PF07228">
    <property type="entry name" value="SpoIIE"/>
    <property type="match status" value="1"/>
</dbReference>
<dbReference type="SUPFAM" id="SSF55785">
    <property type="entry name" value="PYP-like sensor domain (PAS domain)"/>
    <property type="match status" value="1"/>
</dbReference>
<evidence type="ECO:0000256" key="13">
    <source>
        <dbReference type="ARBA" id="ARBA00056274"/>
    </source>
</evidence>
<dbReference type="AlphaFoldDB" id="A0A9X1Q9G7"/>
<keyword evidence="2" id="KW-0597">Phosphoprotein</keyword>
<dbReference type="InterPro" id="IPR000014">
    <property type="entry name" value="PAS"/>
</dbReference>
<organism evidence="18 19">
    <name type="scientific">Streptomyces muensis</name>
    <dbReference type="NCBI Taxonomy" id="1077944"/>
    <lineage>
        <taxon>Bacteria</taxon>
        <taxon>Bacillati</taxon>
        <taxon>Actinomycetota</taxon>
        <taxon>Actinomycetes</taxon>
        <taxon>Kitasatosporales</taxon>
        <taxon>Streptomycetaceae</taxon>
        <taxon>Streptomyces</taxon>
    </lineage>
</organism>
<dbReference type="CDD" id="cd00130">
    <property type="entry name" value="PAS"/>
    <property type="match status" value="1"/>
</dbReference>
<evidence type="ECO:0000256" key="16">
    <source>
        <dbReference type="SAM" id="MobiDB-lite"/>
    </source>
</evidence>
<evidence type="ECO:0000313" key="18">
    <source>
        <dbReference type="EMBL" id="MCF1600304.1"/>
    </source>
</evidence>
<dbReference type="EC" id="3.1.3.16" evidence="1"/>
<evidence type="ECO:0000259" key="17">
    <source>
        <dbReference type="PROSITE" id="PS50112"/>
    </source>
</evidence>
<evidence type="ECO:0000313" key="19">
    <source>
        <dbReference type="Proteomes" id="UP001139384"/>
    </source>
</evidence>
<dbReference type="Pfam" id="PF00989">
    <property type="entry name" value="PAS"/>
    <property type="match status" value="1"/>
</dbReference>
<feature type="region of interest" description="Disordered" evidence="16">
    <location>
        <begin position="163"/>
        <end position="183"/>
    </location>
</feature>
<comment type="function">
    <text evidence="13">Primarily acts as an independent SigF regulator that is sensitive to the osmosensory signal, mediating the cross talk of PknD with the SigF regulon. Possesses both phosphatase and kinase activities. The kinase domain functions as a classic anti-sigma factor-like kinase to phosphorylate the anti-anti-sigma factor domain at the canonical regulatory site, and the phosphatase domain antagonizes this activity.</text>
</comment>
<dbReference type="NCBIfam" id="TIGR00229">
    <property type="entry name" value="sensory_box"/>
    <property type="match status" value="1"/>
</dbReference>
<dbReference type="Proteomes" id="UP001139384">
    <property type="component" value="Unassembled WGS sequence"/>
</dbReference>
<dbReference type="InterPro" id="IPR029016">
    <property type="entry name" value="GAF-like_dom_sf"/>
</dbReference>
<dbReference type="SMART" id="SM00091">
    <property type="entry name" value="PAS"/>
    <property type="match status" value="1"/>
</dbReference>
<reference evidence="18" key="1">
    <citation type="submission" date="2022-01" db="EMBL/GenBank/DDBJ databases">
        <title>Draft Genome Sequences of Seven Type Strains of the Genus Streptomyces.</title>
        <authorList>
            <person name="Aziz S."/>
            <person name="Coretto E."/>
            <person name="Chronakova A."/>
            <person name="Sproer C."/>
            <person name="Huber K."/>
            <person name="Nouioui I."/>
            <person name="Gross H."/>
        </authorList>
    </citation>
    <scope>NUCLEOTIDE SEQUENCE</scope>
    <source>
        <strain evidence="18">DSM 103493</strain>
    </source>
</reference>
<dbReference type="Pfam" id="PF01590">
    <property type="entry name" value="GAF"/>
    <property type="match status" value="1"/>
</dbReference>
<dbReference type="SUPFAM" id="SSF55781">
    <property type="entry name" value="GAF domain-like"/>
    <property type="match status" value="1"/>
</dbReference>
<dbReference type="InterPro" id="IPR035965">
    <property type="entry name" value="PAS-like_dom_sf"/>
</dbReference>
<keyword evidence="5" id="KW-0547">Nucleotide-binding</keyword>
<evidence type="ECO:0000256" key="3">
    <source>
        <dbReference type="ARBA" id="ARBA00022679"/>
    </source>
</evidence>
<name>A0A9X1Q9G7_STRM4</name>
<keyword evidence="9" id="KW-0460">Magnesium</keyword>
<dbReference type="Gene3D" id="3.30.450.40">
    <property type="match status" value="1"/>
</dbReference>
<feature type="domain" description="PAS" evidence="17">
    <location>
        <begin position="52"/>
        <end position="97"/>
    </location>
</feature>
<evidence type="ECO:0000256" key="7">
    <source>
        <dbReference type="ARBA" id="ARBA00022801"/>
    </source>
</evidence>
<dbReference type="GO" id="GO:0004722">
    <property type="term" value="F:protein serine/threonine phosphatase activity"/>
    <property type="evidence" value="ECO:0007669"/>
    <property type="project" value="UniProtKB-EC"/>
</dbReference>
<dbReference type="InterPro" id="IPR003018">
    <property type="entry name" value="GAF"/>
</dbReference>
<evidence type="ECO:0000256" key="14">
    <source>
        <dbReference type="ARBA" id="ARBA00075117"/>
    </source>
</evidence>
<dbReference type="InterPro" id="IPR036457">
    <property type="entry name" value="PPM-type-like_dom_sf"/>
</dbReference>
<protein>
    <recommendedName>
        <fullName evidence="1">protein-serine/threonine phosphatase</fullName>
        <ecNumber evidence="1">3.1.3.16</ecNumber>
    </recommendedName>
    <alternativeName>
        <fullName evidence="15">Protein-serine/threonine phosphatase</fullName>
    </alternativeName>
    <alternativeName>
        <fullName evidence="14">Serine/threonine-protein kinase</fullName>
    </alternativeName>
</protein>
<sequence length="617" mass="66574">LPALPQIRAFRHWMLDEIAGQLSGRRPTAWTQVPGAPGATPTQLAPWDASEVEASDVPTVAADDGNRIIAVNHAAASLLGRPAHDLVGQRLTVLMPEHLRERHIAAFTSLLLTGESRILGRSIPVPALHRDGHVIPVRLSIQTQEAVDGRTVFVAHLTTTTVVPAPPHAPRDERYPTRPVPGPVHLPTTAKRAHGTGDGAAVWLALFADAGRALHSTLDVDERLRRVCHVLTRELADWCAADLLDEDGRLRRVCVAHRDPRVPVPDRHLGPLPTVSETSRGSLARVLRGAGPLLETGLPRTGPAQSPLEARQLELMADLGASSSVVAPLRAQREVIGALTMVRVRDVPPFTKDDIPLIAELVRAIALAVDNARLHRHAHDNAEHLQRALLPELPRAEHLQLTARYIPSSRTAEVGGDWYDAFTLPGGDTVLVIGDVTGHDLRAAVAMSALRNMLRGIAVDRQEPPGEVLRRLDLASQTLSPHSTATCAYAVVKSDGDTVNLNHSSAGHLPPLLTTRAGDARFLDAGRGLLIGMDPDLPRPSACDPLPPDSTLLFFTDGLIERRGEPLDDALARLRQYAAGHARDPLDVFCDELVIRFGADTTDDIALLALRLTPPPD</sequence>
<dbReference type="PANTHER" id="PTHR43156">
    <property type="entry name" value="STAGE II SPORULATION PROTEIN E-RELATED"/>
    <property type="match status" value="1"/>
</dbReference>
<dbReference type="FunFam" id="3.60.40.10:FF:000005">
    <property type="entry name" value="Serine/threonine protein phosphatase"/>
    <property type="match status" value="1"/>
</dbReference>
<evidence type="ECO:0000256" key="4">
    <source>
        <dbReference type="ARBA" id="ARBA00022723"/>
    </source>
</evidence>
<dbReference type="InterPro" id="IPR052016">
    <property type="entry name" value="Bact_Sigma-Reg"/>
</dbReference>
<evidence type="ECO:0000256" key="2">
    <source>
        <dbReference type="ARBA" id="ARBA00022553"/>
    </source>
</evidence>
<dbReference type="Gene3D" id="3.30.450.20">
    <property type="entry name" value="PAS domain"/>
    <property type="match status" value="1"/>
</dbReference>
<dbReference type="GO" id="GO:0006355">
    <property type="term" value="P:regulation of DNA-templated transcription"/>
    <property type="evidence" value="ECO:0007669"/>
    <property type="project" value="InterPro"/>
</dbReference>
<evidence type="ECO:0000256" key="1">
    <source>
        <dbReference type="ARBA" id="ARBA00013081"/>
    </source>
</evidence>
<dbReference type="SUPFAM" id="SSF81606">
    <property type="entry name" value="PP2C-like"/>
    <property type="match status" value="1"/>
</dbReference>
<feature type="non-terminal residue" evidence="18">
    <location>
        <position position="1"/>
    </location>
</feature>
<dbReference type="RefSeq" id="WP_234768614.1">
    <property type="nucleotide sequence ID" value="NZ_JAKEIP010000472.1"/>
</dbReference>
<dbReference type="GO" id="GO:0005524">
    <property type="term" value="F:ATP binding"/>
    <property type="evidence" value="ECO:0007669"/>
    <property type="project" value="UniProtKB-KW"/>
</dbReference>
<comment type="caution">
    <text evidence="18">The sequence shown here is derived from an EMBL/GenBank/DDBJ whole genome shotgun (WGS) entry which is preliminary data.</text>
</comment>
<dbReference type="EMBL" id="JAKEIP010000472">
    <property type="protein sequence ID" value="MCF1600304.1"/>
    <property type="molecule type" value="Genomic_DNA"/>
</dbReference>
<keyword evidence="7" id="KW-0378">Hydrolase</keyword>
<dbReference type="SMART" id="SM00065">
    <property type="entry name" value="GAF"/>
    <property type="match status" value="1"/>
</dbReference>
<dbReference type="SMART" id="SM00331">
    <property type="entry name" value="PP2C_SIG"/>
    <property type="match status" value="1"/>
</dbReference>
<gene>
    <name evidence="18" type="ORF">L0P92_43220</name>
</gene>
<keyword evidence="8" id="KW-0067">ATP-binding</keyword>
<comment type="catalytic activity">
    <reaction evidence="12">
        <text>O-phospho-L-seryl-[protein] + H2O = L-seryl-[protein] + phosphate</text>
        <dbReference type="Rhea" id="RHEA:20629"/>
        <dbReference type="Rhea" id="RHEA-COMP:9863"/>
        <dbReference type="Rhea" id="RHEA-COMP:11604"/>
        <dbReference type="ChEBI" id="CHEBI:15377"/>
        <dbReference type="ChEBI" id="CHEBI:29999"/>
        <dbReference type="ChEBI" id="CHEBI:43474"/>
        <dbReference type="ChEBI" id="CHEBI:83421"/>
        <dbReference type="EC" id="3.1.3.16"/>
    </reaction>
</comment>
<keyword evidence="3" id="KW-0808">Transferase</keyword>
<dbReference type="PANTHER" id="PTHR43156:SF2">
    <property type="entry name" value="STAGE II SPORULATION PROTEIN E"/>
    <property type="match status" value="1"/>
</dbReference>
<keyword evidence="19" id="KW-1185">Reference proteome</keyword>
<evidence type="ECO:0000256" key="9">
    <source>
        <dbReference type="ARBA" id="ARBA00022842"/>
    </source>
</evidence>
<dbReference type="GO" id="GO:0046872">
    <property type="term" value="F:metal ion binding"/>
    <property type="evidence" value="ECO:0007669"/>
    <property type="project" value="UniProtKB-KW"/>
</dbReference>
<dbReference type="PROSITE" id="PS50112">
    <property type="entry name" value="PAS"/>
    <property type="match status" value="1"/>
</dbReference>
<keyword evidence="6" id="KW-0418">Kinase</keyword>
<keyword evidence="11" id="KW-0464">Manganese</keyword>
<evidence type="ECO:0000256" key="8">
    <source>
        <dbReference type="ARBA" id="ARBA00022840"/>
    </source>
</evidence>
<keyword evidence="4" id="KW-0479">Metal-binding</keyword>
<dbReference type="InterPro" id="IPR013767">
    <property type="entry name" value="PAS_fold"/>
</dbReference>
<evidence type="ECO:0000256" key="11">
    <source>
        <dbReference type="ARBA" id="ARBA00023211"/>
    </source>
</evidence>
<proteinExistence type="predicted"/>
<keyword evidence="10" id="KW-0904">Protein phosphatase</keyword>
<evidence type="ECO:0000256" key="15">
    <source>
        <dbReference type="ARBA" id="ARBA00081350"/>
    </source>
</evidence>
<accession>A0A9X1Q9G7</accession>
<evidence type="ECO:0000256" key="10">
    <source>
        <dbReference type="ARBA" id="ARBA00022912"/>
    </source>
</evidence>
<evidence type="ECO:0000256" key="6">
    <source>
        <dbReference type="ARBA" id="ARBA00022777"/>
    </source>
</evidence>
<evidence type="ECO:0000256" key="5">
    <source>
        <dbReference type="ARBA" id="ARBA00022741"/>
    </source>
</evidence>
<evidence type="ECO:0000256" key="12">
    <source>
        <dbReference type="ARBA" id="ARBA00047761"/>
    </source>
</evidence>
<dbReference type="Gene3D" id="3.60.40.10">
    <property type="entry name" value="PPM-type phosphatase domain"/>
    <property type="match status" value="1"/>
</dbReference>
<dbReference type="InterPro" id="IPR001932">
    <property type="entry name" value="PPM-type_phosphatase-like_dom"/>
</dbReference>
<dbReference type="GO" id="GO:0016301">
    <property type="term" value="F:kinase activity"/>
    <property type="evidence" value="ECO:0007669"/>
    <property type="project" value="UniProtKB-KW"/>
</dbReference>